<dbReference type="EC" id="6.3.4.19" evidence="7"/>
<evidence type="ECO:0000256" key="2">
    <source>
        <dbReference type="ARBA" id="ARBA00022598"/>
    </source>
</evidence>
<evidence type="ECO:0000256" key="1">
    <source>
        <dbReference type="ARBA" id="ARBA00022490"/>
    </source>
</evidence>
<dbReference type="Proteomes" id="UP001296993">
    <property type="component" value="Unassembled WGS sequence"/>
</dbReference>
<protein>
    <recommendedName>
        <fullName evidence="7">tRNA(Ile)-lysidine synthase</fullName>
        <ecNumber evidence="7">6.3.4.19</ecNumber>
    </recommendedName>
    <alternativeName>
        <fullName evidence="7">tRNA(Ile)-2-lysyl-cytidine synthase</fullName>
    </alternativeName>
    <alternativeName>
        <fullName evidence="7">tRNA(Ile)-lysidine synthetase</fullName>
    </alternativeName>
</protein>
<evidence type="ECO:0000259" key="9">
    <source>
        <dbReference type="Pfam" id="PF09179"/>
    </source>
</evidence>
<dbReference type="SUPFAM" id="SSF52402">
    <property type="entry name" value="Adenine nucleotide alpha hydrolases-like"/>
    <property type="match status" value="1"/>
</dbReference>
<dbReference type="Gene3D" id="1.20.59.20">
    <property type="match status" value="1"/>
</dbReference>
<name>A0ABS4XIN8_9MICC</name>
<organism evidence="10 11">
    <name type="scientific">Paeniglutamicibacter kerguelensis</name>
    <dbReference type="NCBI Taxonomy" id="254788"/>
    <lineage>
        <taxon>Bacteria</taxon>
        <taxon>Bacillati</taxon>
        <taxon>Actinomycetota</taxon>
        <taxon>Actinomycetes</taxon>
        <taxon>Micrococcales</taxon>
        <taxon>Micrococcaceae</taxon>
        <taxon>Paeniglutamicibacter</taxon>
    </lineage>
</organism>
<evidence type="ECO:0000256" key="4">
    <source>
        <dbReference type="ARBA" id="ARBA00022741"/>
    </source>
</evidence>
<dbReference type="CDD" id="cd01992">
    <property type="entry name" value="TilS_N"/>
    <property type="match status" value="1"/>
</dbReference>
<dbReference type="Gene3D" id="3.40.50.620">
    <property type="entry name" value="HUPs"/>
    <property type="match status" value="1"/>
</dbReference>
<dbReference type="Pfam" id="PF09179">
    <property type="entry name" value="TilS"/>
    <property type="match status" value="1"/>
</dbReference>
<comment type="caution">
    <text evidence="10">The sequence shown here is derived from an EMBL/GenBank/DDBJ whole genome shotgun (WGS) entry which is preliminary data.</text>
</comment>
<dbReference type="InterPro" id="IPR012795">
    <property type="entry name" value="tRNA_Ile_lys_synt_N"/>
</dbReference>
<evidence type="ECO:0000256" key="5">
    <source>
        <dbReference type="ARBA" id="ARBA00022840"/>
    </source>
</evidence>
<dbReference type="PANTHER" id="PTHR43033:SF1">
    <property type="entry name" value="TRNA(ILE)-LYSIDINE SYNTHASE-RELATED"/>
    <property type="match status" value="1"/>
</dbReference>
<feature type="domain" description="tRNA(Ile)-lysidine/2-thiocytidine synthase N-terminal" evidence="8">
    <location>
        <begin position="26"/>
        <end position="199"/>
    </location>
</feature>
<keyword evidence="5 7" id="KW-0067">ATP-binding</keyword>
<dbReference type="Pfam" id="PF01171">
    <property type="entry name" value="ATP_bind_3"/>
    <property type="match status" value="1"/>
</dbReference>
<evidence type="ECO:0000313" key="11">
    <source>
        <dbReference type="Proteomes" id="UP001296993"/>
    </source>
</evidence>
<comment type="subcellular location">
    <subcellularLocation>
        <location evidence="7">Cytoplasm</location>
    </subcellularLocation>
</comment>
<comment type="domain">
    <text evidence="7">The N-terminal region contains the highly conserved SGGXDS motif, predicted to be a P-loop motif involved in ATP binding.</text>
</comment>
<comment type="similarity">
    <text evidence="7">Belongs to the tRNA(Ile)-lysidine synthase family.</text>
</comment>
<dbReference type="SUPFAM" id="SSF82829">
    <property type="entry name" value="MesJ substrate recognition domain-like"/>
    <property type="match status" value="1"/>
</dbReference>
<feature type="binding site" evidence="7">
    <location>
        <begin position="31"/>
        <end position="36"/>
    </location>
    <ligand>
        <name>ATP</name>
        <dbReference type="ChEBI" id="CHEBI:30616"/>
    </ligand>
</feature>
<keyword evidence="2 7" id="KW-0436">Ligase</keyword>
<gene>
    <name evidence="7" type="primary">tilS</name>
    <name evidence="10" type="ORF">JOF47_003836</name>
</gene>
<dbReference type="InterPro" id="IPR012094">
    <property type="entry name" value="tRNA_Ile_lys_synt"/>
</dbReference>
<proteinExistence type="inferred from homology"/>
<keyword evidence="1 7" id="KW-0963">Cytoplasm</keyword>
<dbReference type="HAMAP" id="MF_01161">
    <property type="entry name" value="tRNA_Ile_lys_synt"/>
    <property type="match status" value="1"/>
</dbReference>
<keyword evidence="11" id="KW-1185">Reference proteome</keyword>
<dbReference type="GO" id="GO:0032267">
    <property type="term" value="F:tRNA(Ile)-lysidine synthase activity"/>
    <property type="evidence" value="ECO:0007669"/>
    <property type="project" value="UniProtKB-EC"/>
</dbReference>
<dbReference type="InterPro" id="IPR015262">
    <property type="entry name" value="tRNA_Ile_lys_synt_subst-bd"/>
</dbReference>
<evidence type="ECO:0000259" key="8">
    <source>
        <dbReference type="Pfam" id="PF01171"/>
    </source>
</evidence>
<keyword evidence="3 7" id="KW-0819">tRNA processing</keyword>
<reference evidence="10 11" key="1">
    <citation type="submission" date="2021-03" db="EMBL/GenBank/DDBJ databases">
        <title>Sequencing the genomes of 1000 actinobacteria strains.</title>
        <authorList>
            <person name="Klenk H.-P."/>
        </authorList>
    </citation>
    <scope>NUCLEOTIDE SEQUENCE [LARGE SCALE GENOMIC DNA]</scope>
    <source>
        <strain evidence="10 11">DSM 15797</strain>
    </source>
</reference>
<dbReference type="NCBIfam" id="TIGR02432">
    <property type="entry name" value="lysidine_TilS_N"/>
    <property type="match status" value="1"/>
</dbReference>
<evidence type="ECO:0000256" key="3">
    <source>
        <dbReference type="ARBA" id="ARBA00022694"/>
    </source>
</evidence>
<dbReference type="PANTHER" id="PTHR43033">
    <property type="entry name" value="TRNA(ILE)-LYSIDINE SYNTHASE-RELATED"/>
    <property type="match status" value="1"/>
</dbReference>
<accession>A0ABS4XIN8</accession>
<comment type="catalytic activity">
    <reaction evidence="6 7">
        <text>cytidine(34) in tRNA(Ile2) + L-lysine + ATP = lysidine(34) in tRNA(Ile2) + AMP + diphosphate + H(+)</text>
        <dbReference type="Rhea" id="RHEA:43744"/>
        <dbReference type="Rhea" id="RHEA-COMP:10625"/>
        <dbReference type="Rhea" id="RHEA-COMP:10670"/>
        <dbReference type="ChEBI" id="CHEBI:15378"/>
        <dbReference type="ChEBI" id="CHEBI:30616"/>
        <dbReference type="ChEBI" id="CHEBI:32551"/>
        <dbReference type="ChEBI" id="CHEBI:33019"/>
        <dbReference type="ChEBI" id="CHEBI:82748"/>
        <dbReference type="ChEBI" id="CHEBI:83665"/>
        <dbReference type="ChEBI" id="CHEBI:456215"/>
        <dbReference type="EC" id="6.3.4.19"/>
    </reaction>
</comment>
<keyword evidence="4 7" id="KW-0547">Nucleotide-binding</keyword>
<comment type="function">
    <text evidence="7">Ligates lysine onto the cytidine present at position 34 of the AUA codon-specific tRNA(Ile) that contains the anticodon CAU, in an ATP-dependent manner. Cytidine is converted to lysidine, thus changing the amino acid specificity of the tRNA from methionine to isoleucine.</text>
</comment>
<dbReference type="EMBL" id="JAGIOF010000001">
    <property type="protein sequence ID" value="MBP2388325.1"/>
    <property type="molecule type" value="Genomic_DNA"/>
</dbReference>
<dbReference type="RefSeq" id="WP_210001237.1">
    <property type="nucleotide sequence ID" value="NZ_BAAAJY010000024.1"/>
</dbReference>
<evidence type="ECO:0000256" key="6">
    <source>
        <dbReference type="ARBA" id="ARBA00048539"/>
    </source>
</evidence>
<feature type="domain" description="tRNA(Ile)-lysidine synthase substrate-binding" evidence="9">
    <location>
        <begin position="252"/>
        <end position="317"/>
    </location>
</feature>
<evidence type="ECO:0000313" key="10">
    <source>
        <dbReference type="EMBL" id="MBP2388325.1"/>
    </source>
</evidence>
<dbReference type="InterPro" id="IPR011063">
    <property type="entry name" value="TilS/TtcA_N"/>
</dbReference>
<evidence type="ECO:0000256" key="7">
    <source>
        <dbReference type="HAMAP-Rule" id="MF_01161"/>
    </source>
</evidence>
<sequence length="336" mass="35170">MGGNLPRALAAARTVIRSATTPGEFVLVACSGGADSLALAAAAAFLNRKGHLRVGAVIVDHRMQDGSDAVAARAAGQCRDLGLDPVLVLPVDVAGDNEQAARAARYAAYGQALESTGATRILLGHTLDDQAEQVLLGLGRGSGTLSLAGMPAVRGPYLRPLLGMGRSAMEEICAHESLAFWVDPTNADPKYLRNQVRHRLMPVLREVLGARIPESLARTATLARQDAEYLDFLAGKELEAVRNISGPGAIALDLPALRELPDALRSRVLRLAVQELGAPAPDFERVAALQALVFNSKSPGPVQLDGHAQAVRVAANRAGTGSRSTLKFTRAAPAPG</sequence>
<dbReference type="InterPro" id="IPR014729">
    <property type="entry name" value="Rossmann-like_a/b/a_fold"/>
</dbReference>